<name>A0A420EGP1_9ALTE</name>
<dbReference type="OrthoDB" id="9808002at2"/>
<evidence type="ECO:0000256" key="8">
    <source>
        <dbReference type="ARBA" id="ARBA00050776"/>
    </source>
</evidence>
<evidence type="ECO:0000256" key="2">
    <source>
        <dbReference type="ARBA" id="ARBA00002824"/>
    </source>
</evidence>
<dbReference type="EMBL" id="RAQO01000004">
    <property type="protein sequence ID" value="RKF19830.1"/>
    <property type="molecule type" value="Genomic_DNA"/>
</dbReference>
<dbReference type="RefSeq" id="WP_120353835.1">
    <property type="nucleotide sequence ID" value="NZ_RAQO01000004.1"/>
</dbReference>
<keyword evidence="12" id="KW-1185">Reference proteome</keyword>
<organism evidence="11 12">
    <name type="scientific">Alginatibacterium sediminis</name>
    <dbReference type="NCBI Taxonomy" id="2164068"/>
    <lineage>
        <taxon>Bacteria</taxon>
        <taxon>Pseudomonadati</taxon>
        <taxon>Pseudomonadota</taxon>
        <taxon>Gammaproteobacteria</taxon>
        <taxon>Alteromonadales</taxon>
        <taxon>Alteromonadaceae</taxon>
        <taxon>Alginatibacterium</taxon>
    </lineage>
</organism>
<evidence type="ECO:0000313" key="11">
    <source>
        <dbReference type="EMBL" id="RKF19830.1"/>
    </source>
</evidence>
<dbReference type="PANTHER" id="PTHR43586">
    <property type="entry name" value="CYSTEINE DESULFURASE"/>
    <property type="match status" value="1"/>
</dbReference>
<evidence type="ECO:0000313" key="12">
    <source>
        <dbReference type="Proteomes" id="UP000286482"/>
    </source>
</evidence>
<dbReference type="SUPFAM" id="SSF53383">
    <property type="entry name" value="PLP-dependent transferases"/>
    <property type="match status" value="1"/>
</dbReference>
<evidence type="ECO:0000256" key="7">
    <source>
        <dbReference type="ARBA" id="ARBA00022898"/>
    </source>
</evidence>
<dbReference type="Pfam" id="PF00266">
    <property type="entry name" value="Aminotran_5"/>
    <property type="match status" value="1"/>
</dbReference>
<dbReference type="PIRSF" id="PIRSF005572">
    <property type="entry name" value="NifS"/>
    <property type="match status" value="1"/>
</dbReference>
<protein>
    <recommendedName>
        <fullName evidence="5">Probable cysteine desulfurase</fullName>
        <ecNumber evidence="4">2.8.1.7</ecNumber>
    </recommendedName>
</protein>
<proteinExistence type="inferred from homology"/>
<comment type="function">
    <text evidence="2">Catalyzes the removal of elemental sulfur and selenium atoms from L-cysteine, L-cystine, L-selenocysteine, and L-selenocystine to produce L-alanine.</text>
</comment>
<dbReference type="EC" id="2.8.1.7" evidence="4"/>
<dbReference type="GO" id="GO:0006534">
    <property type="term" value="P:cysteine metabolic process"/>
    <property type="evidence" value="ECO:0007669"/>
    <property type="project" value="InterPro"/>
</dbReference>
<dbReference type="InterPro" id="IPR020578">
    <property type="entry name" value="Aminotrans_V_PyrdxlP_BS"/>
</dbReference>
<gene>
    <name evidence="11" type="ORF">DBZ36_05055</name>
</gene>
<dbReference type="Gene3D" id="3.40.640.10">
    <property type="entry name" value="Type I PLP-dependent aspartate aminotransferase-like (Major domain)"/>
    <property type="match status" value="1"/>
</dbReference>
<evidence type="ECO:0000259" key="10">
    <source>
        <dbReference type="Pfam" id="PF00266"/>
    </source>
</evidence>
<dbReference type="InterPro" id="IPR015424">
    <property type="entry name" value="PyrdxlP-dep_Trfase"/>
</dbReference>
<evidence type="ECO:0000256" key="9">
    <source>
        <dbReference type="RuleBase" id="RU004504"/>
    </source>
</evidence>
<dbReference type="GO" id="GO:0030170">
    <property type="term" value="F:pyridoxal phosphate binding"/>
    <property type="evidence" value="ECO:0007669"/>
    <property type="project" value="InterPro"/>
</dbReference>
<dbReference type="GO" id="GO:0031071">
    <property type="term" value="F:cysteine desulfurase activity"/>
    <property type="evidence" value="ECO:0007669"/>
    <property type="project" value="UniProtKB-EC"/>
</dbReference>
<comment type="cofactor">
    <cofactor evidence="1 9">
        <name>pyridoxal 5'-phosphate</name>
        <dbReference type="ChEBI" id="CHEBI:597326"/>
    </cofactor>
</comment>
<accession>A0A420EGP1</accession>
<reference evidence="11 12" key="1">
    <citation type="submission" date="2018-09" db="EMBL/GenBank/DDBJ databases">
        <authorList>
            <person name="Wang Z."/>
        </authorList>
    </citation>
    <scope>NUCLEOTIDE SEQUENCE [LARGE SCALE GENOMIC DNA]</scope>
    <source>
        <strain evidence="11 12">ALS 81</strain>
    </source>
</reference>
<evidence type="ECO:0000256" key="4">
    <source>
        <dbReference type="ARBA" id="ARBA00012239"/>
    </source>
</evidence>
<comment type="similarity">
    <text evidence="3">Belongs to the class-V pyridoxal-phosphate-dependent aminotransferase family. Csd subfamily.</text>
</comment>
<keyword evidence="7" id="KW-0663">Pyridoxal phosphate</keyword>
<dbReference type="InterPro" id="IPR015421">
    <property type="entry name" value="PyrdxlP-dep_Trfase_major"/>
</dbReference>
<dbReference type="CDD" id="cd06453">
    <property type="entry name" value="SufS_like"/>
    <property type="match status" value="1"/>
</dbReference>
<keyword evidence="6" id="KW-0808">Transferase</keyword>
<dbReference type="InterPro" id="IPR015422">
    <property type="entry name" value="PyrdxlP-dep_Trfase_small"/>
</dbReference>
<dbReference type="PROSITE" id="PS00595">
    <property type="entry name" value="AA_TRANSFER_CLASS_5"/>
    <property type="match status" value="1"/>
</dbReference>
<evidence type="ECO:0000256" key="3">
    <source>
        <dbReference type="ARBA" id="ARBA00010447"/>
    </source>
</evidence>
<dbReference type="InterPro" id="IPR010970">
    <property type="entry name" value="Cys_dSase_SufS"/>
</dbReference>
<comment type="catalytic activity">
    <reaction evidence="8">
        <text>(sulfur carrier)-H + L-cysteine = (sulfur carrier)-SH + L-alanine</text>
        <dbReference type="Rhea" id="RHEA:43892"/>
        <dbReference type="Rhea" id="RHEA-COMP:14737"/>
        <dbReference type="Rhea" id="RHEA-COMP:14739"/>
        <dbReference type="ChEBI" id="CHEBI:29917"/>
        <dbReference type="ChEBI" id="CHEBI:35235"/>
        <dbReference type="ChEBI" id="CHEBI:57972"/>
        <dbReference type="ChEBI" id="CHEBI:64428"/>
        <dbReference type="EC" id="2.8.1.7"/>
    </reaction>
</comment>
<evidence type="ECO:0000256" key="5">
    <source>
        <dbReference type="ARBA" id="ARBA00021850"/>
    </source>
</evidence>
<dbReference type="InterPro" id="IPR016454">
    <property type="entry name" value="Cysteine_dSase"/>
</dbReference>
<dbReference type="InterPro" id="IPR000192">
    <property type="entry name" value="Aminotrans_V_dom"/>
</dbReference>
<comment type="caution">
    <text evidence="11">The sequence shown here is derived from an EMBL/GenBank/DDBJ whole genome shotgun (WGS) entry which is preliminary data.</text>
</comment>
<evidence type="ECO:0000256" key="6">
    <source>
        <dbReference type="ARBA" id="ARBA00022679"/>
    </source>
</evidence>
<dbReference type="PANTHER" id="PTHR43586:SF8">
    <property type="entry name" value="CYSTEINE DESULFURASE 1, CHLOROPLASTIC"/>
    <property type="match status" value="1"/>
</dbReference>
<sequence length="404" mass="44568">MTDIFAQQVQEQFSLFRHTKAAEIYLDNAASTQVPDSVLNCVLNHYQSGHGNVHRASHSFARNSTLRFESARDVVADWINAQQRENIIWTSGTTDAINLIADGLAHTINAGDEILVSTLDHHSNLVPWQMLAKRCNAHLREIPILANGDLDLEHFSAMLNPKVKIVALPHVANTIGCVLPIAQITRLCHDVNALCIVDGAQAIAHQPIDVQRLGCDFYVFSGHKMYAPTGIGVLYGKTTALELLKPSRFGGEMISKVSFDSSSWNVLPYRLEAGTPNIVGAIAIAAAIRFIEQWPVKQRLAHEQDLLHYAIKRLTQHPLVEILASPTLHSSAIAFNLKNIHPQDAAVLFDQQDLALRAGSHCASPLTQQLSPQGMLRISFALYNQLSDIDTLMTAIDMIEDLYA</sequence>
<feature type="domain" description="Aminotransferase class V" evidence="10">
    <location>
        <begin position="24"/>
        <end position="392"/>
    </location>
</feature>
<dbReference type="Gene3D" id="3.90.1150.10">
    <property type="entry name" value="Aspartate Aminotransferase, domain 1"/>
    <property type="match status" value="1"/>
</dbReference>
<dbReference type="Proteomes" id="UP000286482">
    <property type="component" value="Unassembled WGS sequence"/>
</dbReference>
<evidence type="ECO:0000256" key="1">
    <source>
        <dbReference type="ARBA" id="ARBA00001933"/>
    </source>
</evidence>
<dbReference type="AlphaFoldDB" id="A0A420EGP1"/>